<evidence type="ECO:0000256" key="1">
    <source>
        <dbReference type="ARBA" id="ARBA00010036"/>
    </source>
</evidence>
<dbReference type="OrthoDB" id="16520at2759"/>
<dbReference type="InterPro" id="IPR050278">
    <property type="entry name" value="Serine_Prot_S9B/DPPIV"/>
</dbReference>
<dbReference type="InterPro" id="IPR001375">
    <property type="entry name" value="Peptidase_S9_cat"/>
</dbReference>
<reference evidence="6 7" key="1">
    <citation type="submission" date="2017-03" db="EMBL/GenBank/DDBJ databases">
        <title>Genome of the blue death feigning beetle - Asbolus verrucosus.</title>
        <authorList>
            <person name="Rider S.D."/>
        </authorList>
    </citation>
    <scope>NUCLEOTIDE SEQUENCE [LARGE SCALE GENOMIC DNA]</scope>
    <source>
        <strain evidence="6">Butters</strain>
        <tissue evidence="6">Head and leg muscle</tissue>
    </source>
</reference>
<dbReference type="EMBL" id="QDEB01127978">
    <property type="protein sequence ID" value="RZB39469.1"/>
    <property type="molecule type" value="Genomic_DNA"/>
</dbReference>
<evidence type="ECO:0000259" key="5">
    <source>
        <dbReference type="Pfam" id="PF00930"/>
    </source>
</evidence>
<dbReference type="InterPro" id="IPR029058">
    <property type="entry name" value="AB_hydrolase_fold"/>
</dbReference>
<comment type="similarity">
    <text evidence="1">Belongs to the peptidase S9B family. DPPIV subfamily.</text>
</comment>
<proteinExistence type="inferred from homology"/>
<gene>
    <name evidence="6" type="ORF">BDFB_005566</name>
</gene>
<protein>
    <recommendedName>
        <fullName evidence="3">Venom dipeptidyl peptidase 4</fullName>
    </recommendedName>
</protein>
<dbReference type="InterPro" id="IPR002469">
    <property type="entry name" value="Peptidase_S9B_N"/>
</dbReference>
<dbReference type="Gene3D" id="2.140.10.30">
    <property type="entry name" value="Dipeptidylpeptidase IV, N-terminal domain"/>
    <property type="match status" value="1"/>
</dbReference>
<dbReference type="AlphaFoldDB" id="A0A482V8I4"/>
<evidence type="ECO:0000313" key="7">
    <source>
        <dbReference type="Proteomes" id="UP000292052"/>
    </source>
</evidence>
<dbReference type="FunFam" id="3.40.50.1820:FF:000003">
    <property type="entry name" value="Dipeptidyl peptidase 4"/>
    <property type="match status" value="1"/>
</dbReference>
<dbReference type="STRING" id="1661398.A0A482V8I4"/>
<dbReference type="GO" id="GO:0008236">
    <property type="term" value="F:serine-type peptidase activity"/>
    <property type="evidence" value="ECO:0007669"/>
    <property type="project" value="InterPro"/>
</dbReference>
<comment type="caution">
    <text evidence="6">The sequence shown here is derived from an EMBL/GenBank/DDBJ whole genome shotgun (WGS) entry which is preliminary data.</text>
</comment>
<dbReference type="Gene3D" id="3.40.50.1820">
    <property type="entry name" value="alpha/beta hydrolase"/>
    <property type="match status" value="1"/>
</dbReference>
<sequence>MCNVVVVYGEGCDTLIADYPGASIVVSPDQRYILIRYKVSAVFRHSTTAVYAIYDIENEQFYDIADKNPIQIAQWSPDGHGLVYVYVNNIYYLESPSTSPKAVTTDGVNGTLYNGVPDWVYEEEVFGTGLAFWFSPNGKQIAFASFDDTAVEEFFYITYGKAGDTSNPYQYPEPMTIKYPKVNSTNPIVRTYVANLDTDKDSIEVLELEAIPNPSEDYVLYEMVWIDDNYIAVLYTNRVQNEGQLVRCTKDGICKQEATYREENGWLEIHMPVRYNHAGNHRLEILPQPEGDDYFDHLVLTDAATGSVQRLTSGQFVVIDIYGWDQTNNLVYFVGSRENQPSQRQVYVVSTETNEVKCLTCDMETPEGLCQYASASFMKLEFQESDVFVWENNQALRDRLALKLLPVKKDLKVIVDGGFVANVRLLLPPGLDENSNKKYPAVVNVYGGPNSNQISDAYSSGFQNYIVTNREYIYIYIDGRGSGRDGQNKMFQVYRRLGTVEIEDQIAVTKYLQETLPYIDANNTGIWGWSYGGFATAWTLIQDEENVFKFGLSVAPVTNFIYYDSIYTERYMGLPTEDDNLTGYNNTDVTRNVEAMRGKLFFLIHGNADDNVHYQQSMLLSKALELADISFRQQSYPDENHGLGHVYPHLYHTIDRFWARSFDLPDPPA</sequence>
<dbReference type="PANTHER" id="PTHR11731:SF154">
    <property type="entry name" value="VENOM DIPEPTIDYL PEPTIDASE 4-LIKE PROTEIN"/>
    <property type="match status" value="1"/>
</dbReference>
<feature type="domain" description="Dipeptidylpeptidase IV N-terminal" evidence="5">
    <location>
        <begin position="27"/>
        <end position="377"/>
    </location>
</feature>
<dbReference type="GO" id="GO:0006508">
    <property type="term" value="P:proteolysis"/>
    <property type="evidence" value="ECO:0007669"/>
    <property type="project" value="InterPro"/>
</dbReference>
<dbReference type="GO" id="GO:0008239">
    <property type="term" value="F:dipeptidyl-peptidase activity"/>
    <property type="evidence" value="ECO:0007669"/>
    <property type="project" value="TreeGrafter"/>
</dbReference>
<dbReference type="GO" id="GO:0005886">
    <property type="term" value="C:plasma membrane"/>
    <property type="evidence" value="ECO:0007669"/>
    <property type="project" value="TreeGrafter"/>
</dbReference>
<organism evidence="6 7">
    <name type="scientific">Asbolus verrucosus</name>
    <name type="common">Desert ironclad beetle</name>
    <dbReference type="NCBI Taxonomy" id="1661398"/>
    <lineage>
        <taxon>Eukaryota</taxon>
        <taxon>Metazoa</taxon>
        <taxon>Ecdysozoa</taxon>
        <taxon>Arthropoda</taxon>
        <taxon>Hexapoda</taxon>
        <taxon>Insecta</taxon>
        <taxon>Pterygota</taxon>
        <taxon>Neoptera</taxon>
        <taxon>Endopterygota</taxon>
        <taxon>Coleoptera</taxon>
        <taxon>Polyphaga</taxon>
        <taxon>Cucujiformia</taxon>
        <taxon>Tenebrionidae</taxon>
        <taxon>Pimeliinae</taxon>
        <taxon>Asbolus</taxon>
    </lineage>
</organism>
<dbReference type="Pfam" id="PF00326">
    <property type="entry name" value="Peptidase_S9"/>
    <property type="match status" value="1"/>
</dbReference>
<accession>A0A482V8I4</accession>
<evidence type="ECO:0000313" key="6">
    <source>
        <dbReference type="EMBL" id="RZB39469.1"/>
    </source>
</evidence>
<keyword evidence="2" id="KW-0325">Glycoprotein</keyword>
<dbReference type="SUPFAM" id="SSF53474">
    <property type="entry name" value="alpha/beta-Hydrolases"/>
    <property type="match status" value="1"/>
</dbReference>
<dbReference type="SUPFAM" id="SSF82171">
    <property type="entry name" value="DPP6 N-terminal domain-like"/>
    <property type="match status" value="1"/>
</dbReference>
<name>A0A482V8I4_ASBVE</name>
<dbReference type="PANTHER" id="PTHR11731">
    <property type="entry name" value="PROTEASE FAMILY S9B,C DIPEPTIDYL-PEPTIDASE IV-RELATED"/>
    <property type="match status" value="1"/>
</dbReference>
<evidence type="ECO:0000259" key="4">
    <source>
        <dbReference type="Pfam" id="PF00326"/>
    </source>
</evidence>
<feature type="domain" description="Peptidase S9 prolyl oligopeptidase catalytic" evidence="4">
    <location>
        <begin position="462"/>
        <end position="662"/>
    </location>
</feature>
<dbReference type="Proteomes" id="UP000292052">
    <property type="component" value="Unassembled WGS sequence"/>
</dbReference>
<evidence type="ECO:0000256" key="2">
    <source>
        <dbReference type="ARBA" id="ARBA00023180"/>
    </source>
</evidence>
<evidence type="ECO:0000256" key="3">
    <source>
        <dbReference type="ARBA" id="ARBA00072929"/>
    </source>
</evidence>
<dbReference type="Pfam" id="PF00930">
    <property type="entry name" value="DPPIV_N"/>
    <property type="match status" value="1"/>
</dbReference>
<keyword evidence="7" id="KW-1185">Reference proteome</keyword>